<dbReference type="EMBL" id="MVGT01001420">
    <property type="protein sequence ID" value="OVA12081.1"/>
    <property type="molecule type" value="Genomic_DNA"/>
</dbReference>
<accession>A0A200QNP6</accession>
<gene>
    <name evidence="1" type="ORF">BVC80_361g7</name>
</gene>
<evidence type="ECO:0000313" key="1">
    <source>
        <dbReference type="EMBL" id="OVA12081.1"/>
    </source>
</evidence>
<dbReference type="Proteomes" id="UP000195402">
    <property type="component" value="Unassembled WGS sequence"/>
</dbReference>
<reference evidence="1 2" key="1">
    <citation type="journal article" date="2017" name="Mol. Plant">
        <title>The Genome of Medicinal Plant Macleaya cordata Provides New Insights into Benzylisoquinoline Alkaloids Metabolism.</title>
        <authorList>
            <person name="Liu X."/>
            <person name="Liu Y."/>
            <person name="Huang P."/>
            <person name="Ma Y."/>
            <person name="Qing Z."/>
            <person name="Tang Q."/>
            <person name="Cao H."/>
            <person name="Cheng P."/>
            <person name="Zheng Y."/>
            <person name="Yuan Z."/>
            <person name="Zhou Y."/>
            <person name="Liu J."/>
            <person name="Tang Z."/>
            <person name="Zhuo Y."/>
            <person name="Zhang Y."/>
            <person name="Yu L."/>
            <person name="Huang J."/>
            <person name="Yang P."/>
            <person name="Peng Q."/>
            <person name="Zhang J."/>
            <person name="Jiang W."/>
            <person name="Zhang Z."/>
            <person name="Lin K."/>
            <person name="Ro D.K."/>
            <person name="Chen X."/>
            <person name="Xiong X."/>
            <person name="Shang Y."/>
            <person name="Huang S."/>
            <person name="Zeng J."/>
        </authorList>
    </citation>
    <scope>NUCLEOTIDE SEQUENCE [LARGE SCALE GENOMIC DNA]</scope>
    <source>
        <strain evidence="2">cv. BLH2017</strain>
        <tissue evidence="1">Root</tissue>
    </source>
</reference>
<sequence>MVIAAPCAKEWQSQPLIWCSYARWFPLYGDISLASWSLLAIPKNHSIDFDSWRCLLDHQKEGMKPGVPSDECECLKVPMGVKKSTVSGSDFHGFCVFLAVSACVKKG</sequence>
<keyword evidence="2" id="KW-1185">Reference proteome</keyword>
<name>A0A200QNP6_MACCD</name>
<evidence type="ECO:0000313" key="2">
    <source>
        <dbReference type="Proteomes" id="UP000195402"/>
    </source>
</evidence>
<proteinExistence type="predicted"/>
<protein>
    <submittedName>
        <fullName evidence="1">Uncharacterized protein</fullName>
    </submittedName>
</protein>
<dbReference type="AlphaFoldDB" id="A0A200QNP6"/>
<dbReference type="InParanoid" id="A0A200QNP6"/>
<organism evidence="1 2">
    <name type="scientific">Macleaya cordata</name>
    <name type="common">Five-seeded plume-poppy</name>
    <name type="synonym">Bocconia cordata</name>
    <dbReference type="NCBI Taxonomy" id="56857"/>
    <lineage>
        <taxon>Eukaryota</taxon>
        <taxon>Viridiplantae</taxon>
        <taxon>Streptophyta</taxon>
        <taxon>Embryophyta</taxon>
        <taxon>Tracheophyta</taxon>
        <taxon>Spermatophyta</taxon>
        <taxon>Magnoliopsida</taxon>
        <taxon>Ranunculales</taxon>
        <taxon>Papaveraceae</taxon>
        <taxon>Papaveroideae</taxon>
        <taxon>Macleaya</taxon>
    </lineage>
</organism>
<comment type="caution">
    <text evidence="1">The sequence shown here is derived from an EMBL/GenBank/DDBJ whole genome shotgun (WGS) entry which is preliminary data.</text>
</comment>